<proteinExistence type="predicted"/>
<reference evidence="1" key="1">
    <citation type="journal article" date="2015" name="Nature">
        <title>Complex archaea that bridge the gap between prokaryotes and eukaryotes.</title>
        <authorList>
            <person name="Spang A."/>
            <person name="Saw J.H."/>
            <person name="Jorgensen S.L."/>
            <person name="Zaremba-Niedzwiedzka K."/>
            <person name="Martijn J."/>
            <person name="Lind A.E."/>
            <person name="van Eijk R."/>
            <person name="Schleper C."/>
            <person name="Guy L."/>
            <person name="Ettema T.J."/>
        </authorList>
    </citation>
    <scope>NUCLEOTIDE SEQUENCE</scope>
</reference>
<sequence length="50" mass="5435">MKITITINASENHVVILSDYPFNYLKITVQASTATSTINYALQKASASDS</sequence>
<name>A0A0F8X5K0_9ZZZZ</name>
<dbReference type="AlphaFoldDB" id="A0A0F8X5K0"/>
<accession>A0A0F8X5K0</accession>
<comment type="caution">
    <text evidence="1">The sequence shown here is derived from an EMBL/GenBank/DDBJ whole genome shotgun (WGS) entry which is preliminary data.</text>
</comment>
<gene>
    <name evidence="1" type="ORF">LCGC14_2987970</name>
</gene>
<organism evidence="1">
    <name type="scientific">marine sediment metagenome</name>
    <dbReference type="NCBI Taxonomy" id="412755"/>
    <lineage>
        <taxon>unclassified sequences</taxon>
        <taxon>metagenomes</taxon>
        <taxon>ecological metagenomes</taxon>
    </lineage>
</organism>
<dbReference type="EMBL" id="LAZR01061197">
    <property type="protein sequence ID" value="KKK64068.1"/>
    <property type="molecule type" value="Genomic_DNA"/>
</dbReference>
<protein>
    <submittedName>
        <fullName evidence="1">Uncharacterized protein</fullName>
    </submittedName>
</protein>
<evidence type="ECO:0000313" key="1">
    <source>
        <dbReference type="EMBL" id="KKK64068.1"/>
    </source>
</evidence>